<accession>A0ABY7T663</accession>
<dbReference type="Pfam" id="PF10009">
    <property type="entry name" value="DUF2252"/>
    <property type="match status" value="1"/>
</dbReference>
<dbReference type="EMBL" id="CP117167">
    <property type="protein sequence ID" value="WCT11970.1"/>
    <property type="molecule type" value="Genomic_DNA"/>
</dbReference>
<gene>
    <name evidence="1" type="ORF">PQO05_24870</name>
</gene>
<proteinExistence type="predicted"/>
<dbReference type="Proteomes" id="UP001216139">
    <property type="component" value="Chromosome"/>
</dbReference>
<evidence type="ECO:0000313" key="1">
    <source>
        <dbReference type="EMBL" id="WCT11970.1"/>
    </source>
</evidence>
<dbReference type="PANTHER" id="PTHR39441">
    <property type="entry name" value="DUF2252 DOMAIN-CONTAINING PROTEIN"/>
    <property type="match status" value="1"/>
</dbReference>
<evidence type="ECO:0000313" key="2">
    <source>
        <dbReference type="Proteomes" id="UP001216139"/>
    </source>
</evidence>
<name>A0ABY7T663_9SPHI</name>
<dbReference type="RefSeq" id="WP_273630174.1">
    <property type="nucleotide sequence ID" value="NZ_CP117167.1"/>
</dbReference>
<reference evidence="1 2" key="1">
    <citation type="submission" date="2023-02" db="EMBL/GenBank/DDBJ databases">
        <title>Genome sequence of Mucilaginibacter jinjuensis strain KACC 16571.</title>
        <authorList>
            <person name="Kim S."/>
            <person name="Heo J."/>
            <person name="Kwon S.-W."/>
        </authorList>
    </citation>
    <scope>NUCLEOTIDE SEQUENCE [LARGE SCALE GENOMIC DNA]</scope>
    <source>
        <strain evidence="1 2">KACC 16571</strain>
    </source>
</reference>
<organism evidence="1 2">
    <name type="scientific">Mucilaginibacter jinjuensis</name>
    <dbReference type="NCBI Taxonomy" id="1176721"/>
    <lineage>
        <taxon>Bacteria</taxon>
        <taxon>Pseudomonadati</taxon>
        <taxon>Bacteroidota</taxon>
        <taxon>Sphingobacteriia</taxon>
        <taxon>Sphingobacteriales</taxon>
        <taxon>Sphingobacteriaceae</taxon>
        <taxon>Mucilaginibacter</taxon>
    </lineage>
</organism>
<dbReference type="PANTHER" id="PTHR39441:SF1">
    <property type="entry name" value="DUF2252 DOMAIN-CONTAINING PROTEIN"/>
    <property type="match status" value="1"/>
</dbReference>
<protein>
    <submittedName>
        <fullName evidence="1">DUF2252 family protein</fullName>
    </submittedName>
</protein>
<keyword evidence="2" id="KW-1185">Reference proteome</keyword>
<dbReference type="InterPro" id="IPR018721">
    <property type="entry name" value="DUF2252"/>
</dbReference>
<sequence length="411" mass="47409">MLKLSERLIAYNQPLLPDMVKLKYEAMAENEYRFYRGTCNLFYEDLAKVKKFPKSPVAWICGDLHLENFGSYTADNKLVYFDLNDFDESTKAPATWEVVRLITSIFIAFDSLDIEQEKALSMAKLFLKTYAETLTKGKAYSIDPRTAQGIVCDFLTAAENNNQKVILRKRTEEKKHKIVLSLTDERHIKIKKKLRAELVNHIEDWITNSSDGPYNFKVKDAVFRLAGTGSIGLKRYLFLLKSTNTKGKYLLLDMKQSTTSALAPYTDIPQPEWTTQADRIVTVQQRMQYISSSLLSTTVFREQPFVLQELQPVKDSIKFKLIKDRYRDIYRVIDDMAMLTASSQLRSAGMDGTAPIDDLIAFAKEPDWQDYLVTYAQKYAGQIKTYYQEFLKDFENGVFNTEPEIEEQKAS</sequence>